<organism evidence="2 3">
    <name type="scientific">Paenibacillus arenosi</name>
    <dbReference type="NCBI Taxonomy" id="2774142"/>
    <lineage>
        <taxon>Bacteria</taxon>
        <taxon>Bacillati</taxon>
        <taxon>Bacillota</taxon>
        <taxon>Bacilli</taxon>
        <taxon>Bacillales</taxon>
        <taxon>Paenibacillaceae</taxon>
        <taxon>Paenibacillus</taxon>
    </lineage>
</organism>
<feature type="domain" description="DUF5704" evidence="1">
    <location>
        <begin position="24"/>
        <end position="209"/>
    </location>
</feature>
<dbReference type="EMBL" id="JACYTN010000024">
    <property type="protein sequence ID" value="MBD8500538.1"/>
    <property type="molecule type" value="Genomic_DNA"/>
</dbReference>
<name>A0ABR9B2H4_9BACL</name>
<sequence>MNRNDMDPNAAGVIRADSRDAEHFDVSKGIPTSESLFTNAFADNYLFKQDWVQMKGKVTYNCKADIKYVREWTVPGPPICTKTGCVPGPPIHAGDSQNVTYSFSFTRDYSYWQIKNLELYKINRADMLNYALPSGRTTMLPSGYTPPTLNSEHDASVHSHVRPVDTPDISYTPPVLKGGLNRPPSIPDDTSRLKGMAESTTPQSQVNNDTVIFNGATIMDGGETTKDGPTPTNIPQPTIISRDVLYRPSHMINSQLTNKLNTVSSGTIYYDLVSGNVNGGANRSFPINGINTVTVHTPTVNYSNATDDAAHNQKTRPNLNRRAFILDRPFTIHIPTSGQHRNILGYGNRDYAKYIKDKQVRFEFDVYSADKSTFYPRNTWISIPVRDLATTFYLPVWVDEGDYTVHFRSFAENAPSDTLTQQDDNLEVNNHIATDTVPVEVIGRVYDFRITDIVDMNWELAFRQQKKSKEHTGRYYWLGTRNIDGNPRGNDSRYTLPIRRGSHPNGGFKNVTVKPGYHFKFDLKTKGNMFGLNDSIRITPTFEFVSRDGKYRQDVDLYYHAPDRNFVRIGSSFDTIEREITLNARLRNLHPLQIEQTGRTFYQLYRHQLSQSEQVFMQQWLRQVDRPTKTGGFSHMKVPGGLRLFRGPTQLPNGVNPYRAYAAEQQWYGEFGIPSKVYVVQKGFPLHRQFSFREDASFFLKDGYIIVNFNIETIRAGRLDDPHLQYIYAPLTNQWKREGFVYSVTDPYGATFQLKDGDIVFYDADQSSRDDYRVRGTH</sequence>
<evidence type="ECO:0000313" key="3">
    <source>
        <dbReference type="Proteomes" id="UP000634529"/>
    </source>
</evidence>
<gene>
    <name evidence="2" type="ORF">IFO66_19820</name>
</gene>
<evidence type="ECO:0000313" key="2">
    <source>
        <dbReference type="EMBL" id="MBD8500538.1"/>
    </source>
</evidence>
<protein>
    <recommendedName>
        <fullName evidence="1">DUF5704 domain-containing protein</fullName>
    </recommendedName>
</protein>
<dbReference type="Pfam" id="PF18964">
    <property type="entry name" value="DUF5704"/>
    <property type="match status" value="1"/>
</dbReference>
<keyword evidence="3" id="KW-1185">Reference proteome</keyword>
<dbReference type="Proteomes" id="UP000634529">
    <property type="component" value="Unassembled WGS sequence"/>
</dbReference>
<accession>A0ABR9B2H4</accession>
<evidence type="ECO:0000259" key="1">
    <source>
        <dbReference type="Pfam" id="PF18964"/>
    </source>
</evidence>
<reference evidence="2 3" key="1">
    <citation type="submission" date="2020-09" db="EMBL/GenBank/DDBJ databases">
        <title>Paenibacillus sp. CAU 1523 isolated from sand of Haeundae Beach.</title>
        <authorList>
            <person name="Kim W."/>
        </authorList>
    </citation>
    <scope>NUCLEOTIDE SEQUENCE [LARGE SCALE GENOMIC DNA]</scope>
    <source>
        <strain evidence="2 3">CAU 1523</strain>
    </source>
</reference>
<comment type="caution">
    <text evidence="2">The sequence shown here is derived from an EMBL/GenBank/DDBJ whole genome shotgun (WGS) entry which is preliminary data.</text>
</comment>
<proteinExistence type="predicted"/>
<dbReference type="InterPro" id="IPR043759">
    <property type="entry name" value="DUF5704"/>
</dbReference>